<accession>A0A915ZSQ8</accession>
<dbReference type="Proteomes" id="UP000684084">
    <property type="component" value="Unassembled WGS sequence"/>
</dbReference>
<protein>
    <submittedName>
        <fullName evidence="1">Uncharacterized protein</fullName>
    </submittedName>
</protein>
<evidence type="ECO:0000313" key="1">
    <source>
        <dbReference type="EMBL" id="CAB5386668.1"/>
    </source>
</evidence>
<dbReference type="OrthoDB" id="10364430at2759"/>
<name>A0A915ZSQ8_9GLOM</name>
<dbReference type="EMBL" id="CAGKOT010000056">
    <property type="protein sequence ID" value="CAB5386668.1"/>
    <property type="molecule type" value="Genomic_DNA"/>
</dbReference>
<dbReference type="AlphaFoldDB" id="A0A915ZSQ8"/>
<proteinExistence type="predicted"/>
<organism evidence="1 2">
    <name type="scientific">Rhizophagus irregularis</name>
    <dbReference type="NCBI Taxonomy" id="588596"/>
    <lineage>
        <taxon>Eukaryota</taxon>
        <taxon>Fungi</taxon>
        <taxon>Fungi incertae sedis</taxon>
        <taxon>Mucoromycota</taxon>
        <taxon>Glomeromycotina</taxon>
        <taxon>Glomeromycetes</taxon>
        <taxon>Glomerales</taxon>
        <taxon>Glomeraceae</taxon>
        <taxon>Rhizophagus</taxon>
    </lineage>
</organism>
<gene>
    <name evidence="1" type="ORF">CHRIB12_LOCUS19804</name>
</gene>
<evidence type="ECO:0000313" key="2">
    <source>
        <dbReference type="Proteomes" id="UP000684084"/>
    </source>
</evidence>
<comment type="caution">
    <text evidence="1">The sequence shown here is derived from an EMBL/GenBank/DDBJ whole genome shotgun (WGS) entry which is preliminary data.</text>
</comment>
<reference evidence="1" key="1">
    <citation type="submission" date="2020-05" db="EMBL/GenBank/DDBJ databases">
        <authorList>
            <person name="Rincon C."/>
            <person name="Sanders R I."/>
            <person name="Robbins C."/>
            <person name="Chaturvedi A."/>
        </authorList>
    </citation>
    <scope>NUCLEOTIDE SEQUENCE</scope>
    <source>
        <strain evidence="1">CHB12</strain>
    </source>
</reference>
<sequence length="67" mass="7859">MFHNFKVFTIFFNIIEKIKRITNFSLSLKKIEIIRNTVSGFLVHTGLEHRFFVHAGLLKGCQIFCTN</sequence>